<dbReference type="RefSeq" id="WP_156220566.1">
    <property type="nucleotide sequence ID" value="NZ_WOFH01000014.1"/>
</dbReference>
<accession>A0A7K1LAF0</accession>
<feature type="transmembrane region" description="Helical" evidence="1">
    <location>
        <begin position="47"/>
        <end position="67"/>
    </location>
</feature>
<name>A0A7K1LAF0_9ACTN</name>
<feature type="transmembrane region" description="Helical" evidence="1">
    <location>
        <begin position="74"/>
        <end position="94"/>
    </location>
</feature>
<evidence type="ECO:0000313" key="2">
    <source>
        <dbReference type="EMBL" id="MUN41394.1"/>
    </source>
</evidence>
<sequence length="127" mass="14103">MLQRLWHRVGKRGIALLFLALLDLLYPIGLAGQPAATRAGYEVVAPWQVWAVLWLLTGLLCAAQAFARRDRLAFTVAVAMKVLWGTVALIGWIAGTSPRGWLSALIWLTFAGFVAVISTWTEEWDRP</sequence>
<protein>
    <submittedName>
        <fullName evidence="2">Uncharacterized protein</fullName>
    </submittedName>
</protein>
<keyword evidence="1" id="KW-1133">Transmembrane helix</keyword>
<dbReference type="EMBL" id="WOFH01000014">
    <property type="protein sequence ID" value="MUN41394.1"/>
    <property type="molecule type" value="Genomic_DNA"/>
</dbReference>
<gene>
    <name evidence="2" type="ORF">GNZ18_33100</name>
</gene>
<dbReference type="Proteomes" id="UP000432015">
    <property type="component" value="Unassembled WGS sequence"/>
</dbReference>
<feature type="transmembrane region" description="Helical" evidence="1">
    <location>
        <begin position="100"/>
        <end position="121"/>
    </location>
</feature>
<proteinExistence type="predicted"/>
<dbReference type="AlphaFoldDB" id="A0A7K1LAF0"/>
<keyword evidence="3" id="KW-1185">Reference proteome</keyword>
<organism evidence="2 3">
    <name type="scientific">Actinomadura litoris</name>
    <dbReference type="NCBI Taxonomy" id="2678616"/>
    <lineage>
        <taxon>Bacteria</taxon>
        <taxon>Bacillati</taxon>
        <taxon>Actinomycetota</taxon>
        <taxon>Actinomycetes</taxon>
        <taxon>Streptosporangiales</taxon>
        <taxon>Thermomonosporaceae</taxon>
        <taxon>Actinomadura</taxon>
    </lineage>
</organism>
<keyword evidence="1" id="KW-0472">Membrane</keyword>
<reference evidence="2 3" key="1">
    <citation type="submission" date="2019-11" db="EMBL/GenBank/DDBJ databases">
        <authorList>
            <person name="Cao P."/>
        </authorList>
    </citation>
    <scope>NUCLEOTIDE SEQUENCE [LARGE SCALE GENOMIC DNA]</scope>
    <source>
        <strain evidence="2 3">NEAU-AAG5</strain>
    </source>
</reference>
<evidence type="ECO:0000313" key="3">
    <source>
        <dbReference type="Proteomes" id="UP000432015"/>
    </source>
</evidence>
<keyword evidence="1" id="KW-0812">Transmembrane</keyword>
<evidence type="ECO:0000256" key="1">
    <source>
        <dbReference type="SAM" id="Phobius"/>
    </source>
</evidence>
<comment type="caution">
    <text evidence="2">The sequence shown here is derived from an EMBL/GenBank/DDBJ whole genome shotgun (WGS) entry which is preliminary data.</text>
</comment>